<keyword evidence="7" id="KW-0827">Tyrosine biosynthesis</keyword>
<dbReference type="GO" id="GO:0005737">
    <property type="term" value="C:cytoplasm"/>
    <property type="evidence" value="ECO:0007669"/>
    <property type="project" value="UniProtKB-SubCell"/>
</dbReference>
<feature type="binding site" evidence="15">
    <location>
        <position position="314"/>
    </location>
    <ligand>
        <name>3-phosphoshikimate</name>
        <dbReference type="ChEBI" id="CHEBI:145989"/>
    </ligand>
</feature>
<sequence>MRHLSIVGFGLIGGSLAAALRARQPDLVVTGFARSAETRRQALELGLADAMPDTLAEAIEGADIILLATPVLSFETVLAAIRPHLTPSQIITDAGSVKGSVVDAACRVFGELPPRFVLGHPIAGSENSGVTAARADLYQGRRVLLTPDQHTDPDAQASVAQMWRDAGAQVEWLGVEEHDQILAATSHLPHLLAFSLVDTLAHEDRHLDIFRYAAGGFRDFTRIAASDPVMWRDIFIANRTAMLTQIDAFADGLAALRAEVDRADGRAMQTRFARAKSARDFFTQLQEPQTMSKHWQVTAGATMQGTIRVPGDKSMSHRSIMLGAIAEGTTEVSGFLEGEDALATLQCFRDMGVQIDGPVDGRVTIHGVGMHGLRAPKDRLWMGNSGTSIRLLSGLLAGQSFDVTLQGDDSLAKRPMKRVSDPLARMGAVIETAEGGTPPLTLRGGAPLKGIHYDMPMASAQVKSAVLLAGLFADGETSVTEPAPTRDHTENMLNGFGYKVERDGATARLVGGGRLTACDIEVPADISSAAFFLVAASITPGADLTLTHVGVNPTRTGIIDILLLMGANIERLNEHTVGGEPVADLRVRYAPLKGIHIPEALVPLAIDELPVTMIAAACAEGDTLITGAEELRVKESDRIQAMVDGLNALGVAAEARDDGALIPGSLDRVFADAAIQTHMDHRIAMSFVIAATRASGTVVVRDIEHVATSFPNFKALCMGLGVKLSETSH</sequence>
<dbReference type="GO" id="GO:0070403">
    <property type="term" value="F:NAD+ binding"/>
    <property type="evidence" value="ECO:0007669"/>
    <property type="project" value="InterPro"/>
</dbReference>
<comment type="subunit">
    <text evidence="15">Monomer.</text>
</comment>
<evidence type="ECO:0000256" key="9">
    <source>
        <dbReference type="ARBA" id="ARBA00022679"/>
    </source>
</evidence>
<dbReference type="EMBL" id="CP045871">
    <property type="protein sequence ID" value="QGG81283.1"/>
    <property type="molecule type" value="Genomic_DNA"/>
</dbReference>
<evidence type="ECO:0000256" key="1">
    <source>
        <dbReference type="ARBA" id="ARBA00002174"/>
    </source>
</evidence>
<evidence type="ECO:0000256" key="2">
    <source>
        <dbReference type="ARBA" id="ARBA00004811"/>
    </source>
</evidence>
<keyword evidence="11" id="KW-0520">NAD</keyword>
<comment type="subcellular location">
    <subcellularLocation>
        <location evidence="15">Cytoplasm</location>
    </subcellularLocation>
</comment>
<dbReference type="FunFam" id="3.65.10.10:FF:000006">
    <property type="entry name" value="3-phosphoshikimate 1-carboxyvinyltransferase"/>
    <property type="match status" value="1"/>
</dbReference>
<evidence type="ECO:0000256" key="5">
    <source>
        <dbReference type="ARBA" id="ARBA00009948"/>
    </source>
</evidence>
<keyword evidence="10 17" id="KW-0560">Oxidoreductase</keyword>
<dbReference type="OrthoDB" id="9809920at2"/>
<evidence type="ECO:0000256" key="3">
    <source>
        <dbReference type="ARBA" id="ARBA00005067"/>
    </source>
</evidence>
<dbReference type="InterPro" id="IPR046826">
    <property type="entry name" value="PDH_N"/>
</dbReference>
<dbReference type="GO" id="GO:0003866">
    <property type="term" value="F:3-phosphoshikimate 1-carboxyvinyltransferase activity"/>
    <property type="evidence" value="ECO:0007669"/>
    <property type="project" value="UniProtKB-UniRule"/>
</dbReference>
<dbReference type="Gene3D" id="3.65.10.10">
    <property type="entry name" value="Enolpyruvate transferase domain"/>
    <property type="match status" value="2"/>
</dbReference>
<dbReference type="Proteomes" id="UP000388235">
    <property type="component" value="Chromosome"/>
</dbReference>
<dbReference type="InterPro" id="IPR008927">
    <property type="entry name" value="6-PGluconate_DH-like_C_sf"/>
</dbReference>
<feature type="domain" description="Prephenate/arogenate dehydrogenase" evidence="16">
    <location>
        <begin position="2"/>
        <end position="290"/>
    </location>
</feature>
<dbReference type="Gene3D" id="3.40.50.720">
    <property type="entry name" value="NAD(P)-binding Rossmann-like Domain"/>
    <property type="match status" value="1"/>
</dbReference>
<dbReference type="Gene3D" id="1.10.3660.10">
    <property type="entry name" value="6-phosphogluconate dehydrogenase C-terminal like domain"/>
    <property type="match status" value="1"/>
</dbReference>
<dbReference type="SUPFAM" id="SSF55205">
    <property type="entry name" value="EPT/RTPC-like"/>
    <property type="match status" value="1"/>
</dbReference>
<evidence type="ECO:0000256" key="11">
    <source>
        <dbReference type="ARBA" id="ARBA00023027"/>
    </source>
</evidence>
<feature type="binding site" evidence="15">
    <location>
        <position position="313"/>
    </location>
    <ligand>
        <name>3-phosphoshikimate</name>
        <dbReference type="ChEBI" id="CHEBI:145989"/>
    </ligand>
</feature>
<dbReference type="KEGG" id="llp:GH975_05485"/>
<proteinExistence type="inferred from homology"/>
<feature type="binding site" evidence="15">
    <location>
        <position position="313"/>
    </location>
    <ligand>
        <name>phosphoenolpyruvate</name>
        <dbReference type="ChEBI" id="CHEBI:58702"/>
    </ligand>
</feature>
<evidence type="ECO:0000259" key="16">
    <source>
        <dbReference type="PROSITE" id="PS51176"/>
    </source>
</evidence>
<dbReference type="FunFam" id="1.10.3660.10:FF:000003">
    <property type="entry name" value="Prephenate dehydrogenase"/>
    <property type="match status" value="1"/>
</dbReference>
<name>A0A5Q2QD95_9GAMM</name>
<dbReference type="HAMAP" id="MF_00210">
    <property type="entry name" value="EPSP_synth"/>
    <property type="match status" value="1"/>
</dbReference>
<keyword evidence="9 15" id="KW-0808">Transferase</keyword>
<dbReference type="CDD" id="cd01556">
    <property type="entry name" value="EPSP_synthase"/>
    <property type="match status" value="1"/>
</dbReference>
<comment type="catalytic activity">
    <reaction evidence="14">
        <text>prephenate + NAD(+) = 3-(4-hydroxyphenyl)pyruvate + CO2 + NADH</text>
        <dbReference type="Rhea" id="RHEA:13869"/>
        <dbReference type="ChEBI" id="CHEBI:16526"/>
        <dbReference type="ChEBI" id="CHEBI:29934"/>
        <dbReference type="ChEBI" id="CHEBI:36242"/>
        <dbReference type="ChEBI" id="CHEBI:57540"/>
        <dbReference type="ChEBI" id="CHEBI:57945"/>
        <dbReference type="EC" id="1.3.1.12"/>
    </reaction>
</comment>
<dbReference type="InterPro" id="IPR001986">
    <property type="entry name" value="Enolpyruvate_Tfrase_dom"/>
</dbReference>
<organism evidence="17 18">
    <name type="scientific">Litorivicinus lipolyticus</name>
    <dbReference type="NCBI Taxonomy" id="418701"/>
    <lineage>
        <taxon>Bacteria</taxon>
        <taxon>Pseudomonadati</taxon>
        <taxon>Pseudomonadota</taxon>
        <taxon>Gammaproteobacteria</taxon>
        <taxon>Oceanospirillales</taxon>
        <taxon>Litorivicinaceae</taxon>
        <taxon>Litorivicinus</taxon>
    </lineage>
</organism>
<evidence type="ECO:0000256" key="14">
    <source>
        <dbReference type="ARBA" id="ARBA00049260"/>
    </source>
</evidence>
<dbReference type="EC" id="2.5.1.19" evidence="15"/>
<evidence type="ECO:0000256" key="12">
    <source>
        <dbReference type="ARBA" id="ARBA00023141"/>
    </source>
</evidence>
<comment type="caution">
    <text evidence="15">Lacks conserved residue(s) required for the propagation of feature annotation.</text>
</comment>
<dbReference type="InterPro" id="IPR013792">
    <property type="entry name" value="RNA3'P_cycl/enolpyr_Trfase_a/b"/>
</dbReference>
<feature type="binding site" evidence="15">
    <location>
        <position position="634"/>
    </location>
    <ligand>
        <name>3-phosphoshikimate</name>
        <dbReference type="ChEBI" id="CHEBI:145989"/>
    </ligand>
</feature>
<feature type="binding site" evidence="15">
    <location>
        <position position="414"/>
    </location>
    <ligand>
        <name>phosphoenolpyruvate</name>
        <dbReference type="ChEBI" id="CHEBI:58702"/>
    </ligand>
</feature>
<dbReference type="GO" id="GO:0009423">
    <property type="term" value="P:chorismate biosynthetic process"/>
    <property type="evidence" value="ECO:0007669"/>
    <property type="project" value="UniProtKB-UniRule"/>
</dbReference>
<evidence type="ECO:0000256" key="6">
    <source>
        <dbReference type="ARBA" id="ARBA00022490"/>
    </source>
</evidence>
<comment type="similarity">
    <text evidence="5 15">Belongs to the EPSP synthase family.</text>
</comment>
<feature type="binding site" evidence="15">
    <location>
        <position position="459"/>
    </location>
    <ligand>
        <name>3-phosphoshikimate</name>
        <dbReference type="ChEBI" id="CHEBI:145989"/>
    </ligand>
</feature>
<accession>A0A5Q2QD95</accession>
<dbReference type="AlphaFoldDB" id="A0A5Q2QD95"/>
<dbReference type="FunFam" id="3.40.50.720:FF:000208">
    <property type="entry name" value="Prephenate dehydrogenase"/>
    <property type="match status" value="1"/>
</dbReference>
<dbReference type="PROSITE" id="PS00885">
    <property type="entry name" value="EPSP_SYNTHASE_2"/>
    <property type="match status" value="1"/>
</dbReference>
<feature type="binding site" evidence="15">
    <location>
        <position position="318"/>
    </location>
    <ligand>
        <name>3-phosphoshikimate</name>
        <dbReference type="ChEBI" id="CHEBI:145989"/>
    </ligand>
</feature>
<comment type="catalytic activity">
    <reaction evidence="13">
        <text>3-phosphoshikimate + phosphoenolpyruvate = 5-O-(1-carboxyvinyl)-3-phosphoshikimate + phosphate</text>
        <dbReference type="Rhea" id="RHEA:21256"/>
        <dbReference type="ChEBI" id="CHEBI:43474"/>
        <dbReference type="ChEBI" id="CHEBI:57701"/>
        <dbReference type="ChEBI" id="CHEBI:58702"/>
        <dbReference type="ChEBI" id="CHEBI:145989"/>
        <dbReference type="EC" id="2.5.1.19"/>
    </reaction>
    <physiologicalReaction direction="left-to-right" evidence="13">
        <dbReference type="Rhea" id="RHEA:21257"/>
    </physiologicalReaction>
</comment>
<dbReference type="Pfam" id="PF20463">
    <property type="entry name" value="PDH_C"/>
    <property type="match status" value="1"/>
</dbReference>
<dbReference type="GO" id="GO:0006571">
    <property type="term" value="P:tyrosine biosynthetic process"/>
    <property type="evidence" value="ECO:0007669"/>
    <property type="project" value="UniProtKB-KW"/>
</dbReference>
<dbReference type="InterPro" id="IPR036291">
    <property type="entry name" value="NAD(P)-bd_dom_sf"/>
</dbReference>
<feature type="binding site" evidence="15">
    <location>
        <position position="607"/>
    </location>
    <ligand>
        <name>3-phosphoshikimate</name>
        <dbReference type="ChEBI" id="CHEBI:145989"/>
    </ligand>
</feature>
<feature type="binding site" evidence="15">
    <location>
        <position position="461"/>
    </location>
    <ligand>
        <name>3-phosphoshikimate</name>
        <dbReference type="ChEBI" id="CHEBI:145989"/>
    </ligand>
</feature>
<comment type="function">
    <text evidence="1 15">Catalyzes the transfer of the enolpyruvyl moiety of phosphoenolpyruvate (PEP) to the 5-hydroxyl of shikimate-3-phosphate (S3P) to produce enolpyruvyl shikimate-3-phosphate and inorganic phosphate.</text>
</comment>
<evidence type="ECO:0000313" key="18">
    <source>
        <dbReference type="Proteomes" id="UP000388235"/>
    </source>
</evidence>
<comment type="pathway">
    <text evidence="2 15">Metabolic intermediate biosynthesis; chorismate biosynthesis; chorismate from D-erythrose 4-phosphate and phosphoenolpyruvate: step 6/7.</text>
</comment>
<dbReference type="PANTHER" id="PTHR21090">
    <property type="entry name" value="AROM/DEHYDROQUINATE SYNTHASE"/>
    <property type="match status" value="1"/>
</dbReference>
<dbReference type="InterPro" id="IPR046825">
    <property type="entry name" value="PDH_C"/>
</dbReference>
<keyword evidence="12 15" id="KW-0057">Aromatic amino acid biosynthesis</keyword>
<dbReference type="Pfam" id="PF02153">
    <property type="entry name" value="PDH_N"/>
    <property type="match status" value="1"/>
</dbReference>
<evidence type="ECO:0000256" key="13">
    <source>
        <dbReference type="ARBA" id="ARBA00044633"/>
    </source>
</evidence>
<evidence type="ECO:0000256" key="8">
    <source>
        <dbReference type="ARBA" id="ARBA00022605"/>
    </source>
</evidence>
<evidence type="ECO:0000313" key="17">
    <source>
        <dbReference type="EMBL" id="QGG81283.1"/>
    </source>
</evidence>
<evidence type="ECO:0000256" key="15">
    <source>
        <dbReference type="HAMAP-Rule" id="MF_00210"/>
    </source>
</evidence>
<dbReference type="SUPFAM" id="SSF48179">
    <property type="entry name" value="6-phosphogluconate dehydrogenase C-terminal domain-like"/>
    <property type="match status" value="1"/>
</dbReference>
<evidence type="ECO:0000256" key="4">
    <source>
        <dbReference type="ARBA" id="ARBA00007964"/>
    </source>
</evidence>
<dbReference type="PANTHER" id="PTHR21090:SF5">
    <property type="entry name" value="PENTAFUNCTIONAL AROM POLYPEPTIDE"/>
    <property type="match status" value="1"/>
</dbReference>
<dbReference type="InterPro" id="IPR003099">
    <property type="entry name" value="Prephen_DH"/>
</dbReference>
<protein>
    <recommendedName>
        <fullName evidence="15">3-phosphoshikimate 1-carboxyvinyltransferase</fullName>
        <ecNumber evidence="15">2.5.1.19</ecNumber>
    </recommendedName>
    <alternativeName>
        <fullName evidence="15">5-enolpyruvylshikimate-3-phosphate synthase</fullName>
        <shortName evidence="15">EPSP synthase</shortName>
        <shortName evidence="15">EPSPS</shortName>
    </alternativeName>
</protein>
<feature type="binding site" evidence="15">
    <location>
        <position position="386"/>
    </location>
    <ligand>
        <name>phosphoenolpyruvate</name>
        <dbReference type="ChEBI" id="CHEBI:58702"/>
    </ligand>
</feature>
<comment type="pathway">
    <text evidence="3">Amino-acid biosynthesis; L-tyrosine biosynthesis; (4-hydroxyphenyl)pyruvate from prephenate (NAD(+) route): step 1/1.</text>
</comment>
<dbReference type="FunFam" id="3.65.10.10:FF:000005">
    <property type="entry name" value="3-phosphoshikimate 1-carboxyvinyltransferase"/>
    <property type="match status" value="1"/>
</dbReference>
<evidence type="ECO:0000256" key="10">
    <source>
        <dbReference type="ARBA" id="ARBA00023002"/>
    </source>
</evidence>
<feature type="binding site" evidence="15">
    <location>
        <position position="638"/>
    </location>
    <ligand>
        <name>phosphoenolpyruvate</name>
        <dbReference type="ChEBI" id="CHEBI:58702"/>
    </ligand>
</feature>
<feature type="active site" description="Proton acceptor" evidence="15">
    <location>
        <position position="607"/>
    </location>
</feature>
<keyword evidence="18" id="KW-1185">Reference proteome</keyword>
<dbReference type="InterPro" id="IPR036968">
    <property type="entry name" value="Enolpyruvate_Tfrase_sf"/>
</dbReference>
<dbReference type="InterPro" id="IPR006264">
    <property type="entry name" value="EPSP_synthase"/>
</dbReference>
<feature type="binding site" evidence="15">
    <location>
        <position position="461"/>
    </location>
    <ligand>
        <name>phosphoenolpyruvate</name>
        <dbReference type="ChEBI" id="CHEBI:58702"/>
    </ligand>
</feature>
<evidence type="ECO:0000256" key="7">
    <source>
        <dbReference type="ARBA" id="ARBA00022498"/>
    </source>
</evidence>
<gene>
    <name evidence="15" type="primary">aroA</name>
    <name evidence="17" type="ORF">GH975_05485</name>
</gene>
<keyword evidence="6 15" id="KW-0963">Cytoplasm</keyword>
<dbReference type="Pfam" id="PF00275">
    <property type="entry name" value="EPSP_synthase"/>
    <property type="match status" value="1"/>
</dbReference>
<dbReference type="NCBIfam" id="NF011381">
    <property type="entry name" value="PRK14806.1"/>
    <property type="match status" value="1"/>
</dbReference>
<dbReference type="UniPathway" id="UPA00053">
    <property type="reaction ID" value="UER00089"/>
</dbReference>
<reference evidence="17 18" key="1">
    <citation type="submission" date="2019-11" db="EMBL/GenBank/DDBJ databases">
        <authorList>
            <person name="Khan S.A."/>
            <person name="Jeon C.O."/>
            <person name="Chun B.H."/>
        </authorList>
    </citation>
    <scope>NUCLEOTIDE SEQUENCE [LARGE SCALE GENOMIC DNA]</scope>
    <source>
        <strain evidence="17 18">IMCC 1097</strain>
    </source>
</reference>
<dbReference type="NCBIfam" id="TIGR01356">
    <property type="entry name" value="aroA"/>
    <property type="match status" value="1"/>
</dbReference>
<dbReference type="GO" id="GO:0008977">
    <property type="term" value="F:prephenate dehydrogenase (NAD+) activity"/>
    <property type="evidence" value="ECO:0007669"/>
    <property type="project" value="UniProtKB-EC"/>
</dbReference>
<comment type="similarity">
    <text evidence="4">Belongs to the prephenate/arogenate dehydrogenase family.</text>
</comment>
<dbReference type="InterPro" id="IPR023193">
    <property type="entry name" value="EPSP_synthase_CS"/>
</dbReference>
<dbReference type="PROSITE" id="PS00104">
    <property type="entry name" value="EPSP_SYNTHASE_1"/>
    <property type="match status" value="1"/>
</dbReference>
<dbReference type="PROSITE" id="PS51176">
    <property type="entry name" value="PDH_ADH"/>
    <property type="match status" value="1"/>
</dbReference>
<feature type="binding site" evidence="15">
    <location>
        <position position="682"/>
    </location>
    <ligand>
        <name>phosphoenolpyruvate</name>
        <dbReference type="ChEBI" id="CHEBI:58702"/>
    </ligand>
</feature>
<dbReference type="SUPFAM" id="SSF51735">
    <property type="entry name" value="NAD(P)-binding Rossmann-fold domains"/>
    <property type="match status" value="1"/>
</dbReference>
<dbReference type="GO" id="GO:0004665">
    <property type="term" value="F:prephenate dehydrogenase (NADP+) activity"/>
    <property type="evidence" value="ECO:0007669"/>
    <property type="project" value="InterPro"/>
</dbReference>
<keyword evidence="8 15" id="KW-0028">Amino-acid biosynthesis</keyword>